<sequence>MEENKPQKQTGWIRSWWTRGVAAFLAVAMTCTIVLANAVRIQLGSDGESASEQALSETTDYINKNPLARAGDVITRFFTNPQTLEQYYQNASVLIGAGQYEQALGLIKKCITMADTSDAALLDELWLKCGCLETLTQQYDAALESFTHISEGTYTAELLLIKAQIFDEQGETEQTISALESYLLLHPEDNDTRNTLAGILLEQERYDAAILQYDAILANGGANGDGYMQRASAKLMAGDYEGAVIDFLSAKDAGYADPSACYAQCALASYLKEDYPSVVSYGEQAIEIGSQNFTYETLYYYMGLAQLNLEAYDQAAELLTKSIDMGIGMVEAHYYRGACYMVNGNMQGAVEDFTIVIDQNVTMLLSNSYFNRGVCYADLQDYAAAKSDLQKVLELEQEGDLYESAKTMLDLLN</sequence>
<keyword evidence="2" id="KW-0802">TPR repeat</keyword>
<dbReference type="Pfam" id="PF13181">
    <property type="entry name" value="TPR_8"/>
    <property type="match status" value="1"/>
</dbReference>
<dbReference type="SMART" id="SM00028">
    <property type="entry name" value="TPR"/>
    <property type="match status" value="8"/>
</dbReference>
<dbReference type="Gene3D" id="1.25.40.10">
    <property type="entry name" value="Tetratricopeptide repeat domain"/>
    <property type="match status" value="4"/>
</dbReference>
<dbReference type="GO" id="GO:0046813">
    <property type="term" value="P:receptor-mediated virion attachment to host cell"/>
    <property type="evidence" value="ECO:0007669"/>
    <property type="project" value="TreeGrafter"/>
</dbReference>
<gene>
    <name evidence="4" type="ORF">SDC9_92540</name>
</gene>
<evidence type="ECO:0000256" key="3">
    <source>
        <dbReference type="SAM" id="Phobius"/>
    </source>
</evidence>
<accession>A0A644ZZH7</accession>
<evidence type="ECO:0008006" key="5">
    <source>
        <dbReference type="Google" id="ProtNLM"/>
    </source>
</evidence>
<keyword evidence="1" id="KW-0677">Repeat</keyword>
<dbReference type="EMBL" id="VSSQ01011039">
    <property type="protein sequence ID" value="MPM45848.1"/>
    <property type="molecule type" value="Genomic_DNA"/>
</dbReference>
<dbReference type="GO" id="GO:0009279">
    <property type="term" value="C:cell outer membrane"/>
    <property type="evidence" value="ECO:0007669"/>
    <property type="project" value="TreeGrafter"/>
</dbReference>
<dbReference type="InterPro" id="IPR050498">
    <property type="entry name" value="Ycf3"/>
</dbReference>
<evidence type="ECO:0000256" key="1">
    <source>
        <dbReference type="ARBA" id="ARBA00022737"/>
    </source>
</evidence>
<dbReference type="Pfam" id="PF13432">
    <property type="entry name" value="TPR_16"/>
    <property type="match status" value="2"/>
</dbReference>
<dbReference type="PANTHER" id="PTHR44858:SF1">
    <property type="entry name" value="UDP-N-ACETYLGLUCOSAMINE--PEPTIDE N-ACETYLGLUCOSAMINYLTRANSFERASE SPINDLY-RELATED"/>
    <property type="match status" value="1"/>
</dbReference>
<keyword evidence="3" id="KW-1133">Transmembrane helix</keyword>
<reference evidence="4" key="1">
    <citation type="submission" date="2019-08" db="EMBL/GenBank/DDBJ databases">
        <authorList>
            <person name="Kucharzyk K."/>
            <person name="Murdoch R.W."/>
            <person name="Higgins S."/>
            <person name="Loffler F."/>
        </authorList>
    </citation>
    <scope>NUCLEOTIDE SEQUENCE</scope>
</reference>
<keyword evidence="3" id="KW-0472">Membrane</keyword>
<evidence type="ECO:0000313" key="4">
    <source>
        <dbReference type="EMBL" id="MPM45848.1"/>
    </source>
</evidence>
<protein>
    <recommendedName>
        <fullName evidence="5">Beta-barrel assembly-enhancing protease</fullName>
    </recommendedName>
</protein>
<dbReference type="PROSITE" id="PS50005">
    <property type="entry name" value="TPR"/>
    <property type="match status" value="1"/>
</dbReference>
<keyword evidence="3" id="KW-0812">Transmembrane</keyword>
<organism evidence="4">
    <name type="scientific">bioreactor metagenome</name>
    <dbReference type="NCBI Taxonomy" id="1076179"/>
    <lineage>
        <taxon>unclassified sequences</taxon>
        <taxon>metagenomes</taxon>
        <taxon>ecological metagenomes</taxon>
    </lineage>
</organism>
<dbReference type="AlphaFoldDB" id="A0A644ZZH7"/>
<name>A0A644ZZH7_9ZZZZ</name>
<dbReference type="InterPro" id="IPR011990">
    <property type="entry name" value="TPR-like_helical_dom_sf"/>
</dbReference>
<comment type="caution">
    <text evidence="4">The sequence shown here is derived from an EMBL/GenBank/DDBJ whole genome shotgun (WGS) entry which is preliminary data.</text>
</comment>
<feature type="transmembrane region" description="Helical" evidence="3">
    <location>
        <begin position="21"/>
        <end position="39"/>
    </location>
</feature>
<proteinExistence type="predicted"/>
<dbReference type="InterPro" id="IPR019734">
    <property type="entry name" value="TPR_rpt"/>
</dbReference>
<dbReference type="PANTHER" id="PTHR44858">
    <property type="entry name" value="TETRATRICOPEPTIDE REPEAT PROTEIN 6"/>
    <property type="match status" value="1"/>
</dbReference>
<dbReference type="SUPFAM" id="SSF48452">
    <property type="entry name" value="TPR-like"/>
    <property type="match status" value="1"/>
</dbReference>
<evidence type="ECO:0000256" key="2">
    <source>
        <dbReference type="ARBA" id="ARBA00022803"/>
    </source>
</evidence>